<dbReference type="Proteomes" id="UP000078559">
    <property type="component" value="Unassembled WGS sequence"/>
</dbReference>
<name>A0A194VIE6_CYTMA</name>
<evidence type="ECO:0000313" key="4">
    <source>
        <dbReference type="EMBL" id="KUI63660.1"/>
    </source>
</evidence>
<sequence length="613" mass="68140">MLLFRSHIASLSSSSSSSSLSLTLPSSSIYSSSSSFSSSPLVASIVTKLGSRVGSLHPITSNTCNPRVRGATMSMSTAAISQQPQHLQQPEPDTANNNRPHPHSDTDLPSSSSREPSRPKSSSSATSRSREHTQQRGEQRMSAYFPLGYKEAVSQWWNTASPLASERNVLSFVPYLKEAISDTLSDPQNAVSKPDPFGHRIWRSTMVALSGRNRSLNEYSVERVGEETEETIVMLHGYGAGLGFFYQNFEPITRVQGWRLYALDMLGMGNSSRTPFRIKAKDPQEKITEAESFFIDALEEWRKIRKIERFTLLGHSLGGYLATAYALKYPGHLNKLILASPVGIPEDPYATNSELPEPQDSSLAQEFTQSQESIVEQDPSGTNKNVRIVGGNNNNNNNNTTAKTAPKAPRRPLPGWLVWLWDTNCVSPFSIVRMGGPLGPRFVSGWTSRRFNHLPAEESAALHAYSYNLFRQKGAGEFALTYILAPGAYARNPLINRIQEVGRQVIQPAAEGQPEKRETGFPVVLMYGESDWMDIAGGYAAEEKIKARVEKALMEGTEEERRDENGSAKVIVVRKAGHHLYLDNPDEFNKFITKELEETRDYNRRRRALGLPV</sequence>
<evidence type="ECO:0000256" key="2">
    <source>
        <dbReference type="SAM" id="MobiDB-lite"/>
    </source>
</evidence>
<proteinExistence type="inferred from homology"/>
<dbReference type="GO" id="GO:0042171">
    <property type="term" value="F:lysophosphatidic acid acyltransferase activity"/>
    <property type="evidence" value="ECO:0007669"/>
    <property type="project" value="TreeGrafter"/>
</dbReference>
<dbReference type="SUPFAM" id="SSF53474">
    <property type="entry name" value="alpha/beta-Hydrolases"/>
    <property type="match status" value="1"/>
</dbReference>
<feature type="compositionally biased region" description="Basic and acidic residues" evidence="2">
    <location>
        <begin position="128"/>
        <end position="139"/>
    </location>
</feature>
<dbReference type="PANTHER" id="PTHR42886:SF29">
    <property type="entry name" value="PUMMELIG, ISOFORM A"/>
    <property type="match status" value="1"/>
</dbReference>
<dbReference type="GO" id="GO:0055088">
    <property type="term" value="P:lipid homeostasis"/>
    <property type="evidence" value="ECO:0007669"/>
    <property type="project" value="TreeGrafter"/>
</dbReference>
<keyword evidence="5" id="KW-1185">Reference proteome</keyword>
<evidence type="ECO:0000256" key="1">
    <source>
        <dbReference type="ARBA" id="ARBA00038097"/>
    </source>
</evidence>
<feature type="domain" description="AB hydrolase-1" evidence="3">
    <location>
        <begin position="231"/>
        <end position="355"/>
    </location>
</feature>
<dbReference type="InterPro" id="IPR029058">
    <property type="entry name" value="AB_hydrolase_fold"/>
</dbReference>
<feature type="region of interest" description="Disordered" evidence="2">
    <location>
        <begin position="388"/>
        <end position="408"/>
    </location>
</feature>
<organism evidence="4 5">
    <name type="scientific">Cytospora mali</name>
    <name type="common">Apple Valsa canker fungus</name>
    <name type="synonym">Valsa mali</name>
    <dbReference type="NCBI Taxonomy" id="578113"/>
    <lineage>
        <taxon>Eukaryota</taxon>
        <taxon>Fungi</taxon>
        <taxon>Dikarya</taxon>
        <taxon>Ascomycota</taxon>
        <taxon>Pezizomycotina</taxon>
        <taxon>Sordariomycetes</taxon>
        <taxon>Sordariomycetidae</taxon>
        <taxon>Diaporthales</taxon>
        <taxon>Cytosporaceae</taxon>
        <taxon>Cytospora</taxon>
    </lineage>
</organism>
<dbReference type="OrthoDB" id="7457040at2759"/>
<feature type="compositionally biased region" description="Low complexity" evidence="2">
    <location>
        <begin position="388"/>
        <end position="407"/>
    </location>
</feature>
<dbReference type="EMBL" id="KN796114">
    <property type="protein sequence ID" value="KUI63660.1"/>
    <property type="molecule type" value="Genomic_DNA"/>
</dbReference>
<feature type="compositionally biased region" description="Low complexity" evidence="2">
    <location>
        <begin position="109"/>
        <end position="127"/>
    </location>
</feature>
<dbReference type="Pfam" id="PF00561">
    <property type="entry name" value="Abhydrolase_1"/>
    <property type="match status" value="1"/>
</dbReference>
<protein>
    <recommendedName>
        <fullName evidence="3">AB hydrolase-1 domain-containing protein</fullName>
    </recommendedName>
</protein>
<gene>
    <name evidence="4" type="ORF">VM1G_10523</name>
</gene>
<dbReference type="Gene3D" id="3.40.50.1820">
    <property type="entry name" value="alpha/beta hydrolase"/>
    <property type="match status" value="1"/>
</dbReference>
<dbReference type="AlphaFoldDB" id="A0A194VIE6"/>
<dbReference type="GO" id="GO:0035965">
    <property type="term" value="P:cardiolipin acyl-chain remodeling"/>
    <property type="evidence" value="ECO:0007669"/>
    <property type="project" value="TreeGrafter"/>
</dbReference>
<dbReference type="GO" id="GO:0006654">
    <property type="term" value="P:phosphatidic acid biosynthetic process"/>
    <property type="evidence" value="ECO:0007669"/>
    <property type="project" value="TreeGrafter"/>
</dbReference>
<feature type="compositionally biased region" description="Polar residues" evidence="2">
    <location>
        <begin position="75"/>
        <end position="88"/>
    </location>
</feature>
<dbReference type="SMR" id="A0A194VIE6"/>
<evidence type="ECO:0000313" key="5">
    <source>
        <dbReference type="Proteomes" id="UP000078559"/>
    </source>
</evidence>
<dbReference type="PANTHER" id="PTHR42886">
    <property type="entry name" value="RE40534P-RELATED"/>
    <property type="match status" value="1"/>
</dbReference>
<dbReference type="GO" id="GO:0004623">
    <property type="term" value="F:phospholipase A2 activity"/>
    <property type="evidence" value="ECO:0007669"/>
    <property type="project" value="TreeGrafter"/>
</dbReference>
<comment type="similarity">
    <text evidence="1">Belongs to the peptidase S33 family. ABHD4/ABHD5 subfamily.</text>
</comment>
<dbReference type="GO" id="GO:0005743">
    <property type="term" value="C:mitochondrial inner membrane"/>
    <property type="evidence" value="ECO:0007669"/>
    <property type="project" value="TreeGrafter"/>
</dbReference>
<feature type="region of interest" description="Disordered" evidence="2">
    <location>
        <begin position="75"/>
        <end position="140"/>
    </location>
</feature>
<reference evidence="4" key="1">
    <citation type="submission" date="2014-12" db="EMBL/GenBank/DDBJ databases">
        <title>Genome Sequence of Valsa Canker Pathogens Uncovers a Specific Adaption of Colonization on Woody Bark.</title>
        <authorList>
            <person name="Yin Z."/>
            <person name="Liu H."/>
            <person name="Gao X."/>
            <person name="Li Z."/>
            <person name="Song N."/>
            <person name="Ke X."/>
            <person name="Dai Q."/>
            <person name="Wu Y."/>
            <person name="Sun Y."/>
            <person name="Xu J.-R."/>
            <person name="Kang Z.K."/>
            <person name="Wang L."/>
            <person name="Huang L."/>
        </authorList>
    </citation>
    <scope>NUCLEOTIDE SEQUENCE [LARGE SCALE GENOMIC DNA]</scope>
    <source>
        <strain evidence="4">03-8</strain>
    </source>
</reference>
<accession>A0A194VIE6</accession>
<evidence type="ECO:0000259" key="3">
    <source>
        <dbReference type="Pfam" id="PF00561"/>
    </source>
</evidence>
<dbReference type="InterPro" id="IPR000073">
    <property type="entry name" value="AB_hydrolase_1"/>
</dbReference>